<dbReference type="Proteomes" id="UP000597138">
    <property type="component" value="Unassembled WGS sequence"/>
</dbReference>
<evidence type="ECO:0000313" key="8">
    <source>
        <dbReference type="Proteomes" id="UP000597138"/>
    </source>
</evidence>
<protein>
    <submittedName>
        <fullName evidence="5 6">Heat-shock protein</fullName>
    </submittedName>
</protein>
<dbReference type="InterPro" id="IPR031107">
    <property type="entry name" value="Small_HSP"/>
</dbReference>
<dbReference type="STRING" id="1071679.BG57_28480"/>
<feature type="compositionally biased region" description="Polar residues" evidence="3">
    <location>
        <begin position="1"/>
        <end position="10"/>
    </location>
</feature>
<feature type="compositionally biased region" description="Basic and acidic residues" evidence="3">
    <location>
        <begin position="11"/>
        <end position="20"/>
    </location>
</feature>
<reference evidence="5" key="4">
    <citation type="submission" date="2024-05" db="EMBL/GenBank/DDBJ databases">
        <authorList>
            <person name="Sun Q."/>
            <person name="Zhou Y."/>
        </authorList>
    </citation>
    <scope>NUCLEOTIDE SEQUENCE</scope>
    <source>
        <strain evidence="5">CGMCC 1.11013</strain>
    </source>
</reference>
<gene>
    <name evidence="6" type="ORF">BG57_28480</name>
    <name evidence="5" type="ORF">GCM10010985_55420</name>
</gene>
<evidence type="ECO:0000256" key="3">
    <source>
        <dbReference type="SAM" id="MobiDB-lite"/>
    </source>
</evidence>
<dbReference type="Gene3D" id="2.60.40.790">
    <property type="match status" value="1"/>
</dbReference>
<feature type="region of interest" description="Disordered" evidence="3">
    <location>
        <begin position="1"/>
        <end position="20"/>
    </location>
</feature>
<evidence type="ECO:0000256" key="2">
    <source>
        <dbReference type="RuleBase" id="RU003616"/>
    </source>
</evidence>
<dbReference type="Pfam" id="PF00011">
    <property type="entry name" value="HSP20"/>
    <property type="match status" value="1"/>
</dbReference>
<accession>A0A069NCD5</accession>
<dbReference type="PANTHER" id="PTHR11527">
    <property type="entry name" value="HEAT-SHOCK PROTEIN 20 FAMILY MEMBER"/>
    <property type="match status" value="1"/>
</dbReference>
<evidence type="ECO:0000256" key="1">
    <source>
        <dbReference type="PROSITE-ProRule" id="PRU00285"/>
    </source>
</evidence>
<dbReference type="InterPro" id="IPR008978">
    <property type="entry name" value="HSP20-like_chaperone"/>
</dbReference>
<keyword evidence="8" id="KW-1185">Reference proteome</keyword>
<dbReference type="CDD" id="cd06464">
    <property type="entry name" value="ACD_sHsps-like"/>
    <property type="match status" value="1"/>
</dbReference>
<sequence length="134" mass="15102">MTDTTQIAQRNESEVTRKNDETVRRATITPPVDIVEDSHGITLWADLPGVPRDKLDVKVHDARLYIEAEAVVSAHAGLRVHHAEVRAPRFARAFTVSDDFDTTKIDANLTNGVLKLTIPRREEARPRRIDVRSN</sequence>
<dbReference type="InterPro" id="IPR002068">
    <property type="entry name" value="A-crystallin/Hsp20_dom"/>
</dbReference>
<dbReference type="RefSeq" id="WP_035970425.1">
    <property type="nucleotide sequence ID" value="NZ_BMEG01000013.1"/>
</dbReference>
<reference evidence="8" key="3">
    <citation type="journal article" date="2019" name="Int. J. Syst. Evol. Microbiol.">
        <title>The Global Catalogue of Microorganisms (GCM) 10K type strain sequencing project: providing services to taxonomists for standard genome sequencing and annotation.</title>
        <authorList>
            <consortium name="The Broad Institute Genomics Platform"/>
            <consortium name="The Broad Institute Genome Sequencing Center for Infectious Disease"/>
            <person name="Wu L."/>
            <person name="Ma J."/>
        </authorList>
    </citation>
    <scope>NUCLEOTIDE SEQUENCE [LARGE SCALE GENOMIC DNA]</scope>
    <source>
        <strain evidence="8">CGMCC 1.11013</strain>
    </source>
</reference>
<reference evidence="5" key="1">
    <citation type="journal article" date="2014" name="Int. J. Syst. Evol. Microbiol.">
        <title>Complete genome of a new Firmicutes species belonging to the dominant human colonic microbiota ('Ruminococcus bicirculans') reveals two chromosomes and a selective capacity to utilize plant glucans.</title>
        <authorList>
            <consortium name="NISC Comparative Sequencing Program"/>
            <person name="Wegmann U."/>
            <person name="Louis P."/>
            <person name="Goesmann A."/>
            <person name="Henrissat B."/>
            <person name="Duncan S.H."/>
            <person name="Flint H.J."/>
        </authorList>
    </citation>
    <scope>NUCLEOTIDE SEQUENCE</scope>
    <source>
        <strain evidence="5">CGMCC 1.11013</strain>
    </source>
</reference>
<reference evidence="6 7" key="2">
    <citation type="submission" date="2014-03" db="EMBL/GenBank/DDBJ databases">
        <title>Draft Genome Sequences of Four Burkholderia Strains.</title>
        <authorList>
            <person name="Liu X.Y."/>
            <person name="Li C.X."/>
            <person name="Xu J.H."/>
        </authorList>
    </citation>
    <scope>NUCLEOTIDE SEQUENCE [LARGE SCALE GENOMIC DNA]</scope>
    <source>
        <strain evidence="6 7">R27</strain>
    </source>
</reference>
<comment type="caution">
    <text evidence="6">The sequence shown here is derived from an EMBL/GenBank/DDBJ whole genome shotgun (WGS) entry which is preliminary data.</text>
</comment>
<dbReference type="PROSITE" id="PS01031">
    <property type="entry name" value="SHSP"/>
    <property type="match status" value="1"/>
</dbReference>
<evidence type="ECO:0000313" key="7">
    <source>
        <dbReference type="Proteomes" id="UP000027439"/>
    </source>
</evidence>
<dbReference type="Proteomes" id="UP000027439">
    <property type="component" value="Unassembled WGS sequence"/>
</dbReference>
<feature type="domain" description="SHSP" evidence="4">
    <location>
        <begin position="23"/>
        <end position="134"/>
    </location>
</feature>
<name>A0A069NCD5_9BURK</name>
<comment type="similarity">
    <text evidence="1 2">Belongs to the small heat shock protein (HSP20) family.</text>
</comment>
<proteinExistence type="inferred from homology"/>
<evidence type="ECO:0000313" key="5">
    <source>
        <dbReference type="EMBL" id="GGD93610.1"/>
    </source>
</evidence>
<dbReference type="EMBL" id="JFHE01000061">
    <property type="protein sequence ID" value="KDR26015.1"/>
    <property type="molecule type" value="Genomic_DNA"/>
</dbReference>
<dbReference type="SUPFAM" id="SSF49764">
    <property type="entry name" value="HSP20-like chaperones"/>
    <property type="match status" value="1"/>
</dbReference>
<organism evidence="6 7">
    <name type="scientific">Caballeronia grimmiae</name>
    <dbReference type="NCBI Taxonomy" id="1071679"/>
    <lineage>
        <taxon>Bacteria</taxon>
        <taxon>Pseudomonadati</taxon>
        <taxon>Pseudomonadota</taxon>
        <taxon>Betaproteobacteria</taxon>
        <taxon>Burkholderiales</taxon>
        <taxon>Burkholderiaceae</taxon>
        <taxon>Caballeronia</taxon>
    </lineage>
</organism>
<dbReference type="eggNOG" id="COG0071">
    <property type="taxonomic scope" value="Bacteria"/>
</dbReference>
<dbReference type="EMBL" id="BMEG01000013">
    <property type="protein sequence ID" value="GGD93610.1"/>
    <property type="molecule type" value="Genomic_DNA"/>
</dbReference>
<dbReference type="AlphaFoldDB" id="A0A069NCD5"/>
<dbReference type="OrthoDB" id="9788892at2"/>
<evidence type="ECO:0000259" key="4">
    <source>
        <dbReference type="PROSITE" id="PS01031"/>
    </source>
</evidence>
<evidence type="ECO:0000313" key="6">
    <source>
        <dbReference type="EMBL" id="KDR26015.1"/>
    </source>
</evidence>